<sequence>MNGYWKRGPILALASLVLAGCTGMTGDYDVLKAQVTQHEQALQQLNMQLSGVQPAQADTWSQVQSMRQEIASLRGEVDTMSHSFTQAGGAQAMADMLARHDRALRLIETQLAMDLQLDDAAAGLPATSPAGTPGTVLPGSTIPAATAPSTPASTTVTTPPSAPVDPGKVDMAQALYDSGMTAFNDRRYDQALKAFTDFTGAYPQHKLVSNAWFWQGECNYQMKNYAAAALAYEKVISGFPNSNKAPASYLKQGMSFLQLGKKDAARERLNQLIAKYPKAPEATRARQEIQNNKL</sequence>
<dbReference type="Gene3D" id="1.25.40.10">
    <property type="entry name" value="Tetratricopeptide repeat domain"/>
    <property type="match status" value="1"/>
</dbReference>
<evidence type="ECO:0000256" key="3">
    <source>
        <dbReference type="SAM" id="SignalP"/>
    </source>
</evidence>
<feature type="compositionally biased region" description="Low complexity" evidence="2">
    <location>
        <begin position="138"/>
        <end position="159"/>
    </location>
</feature>
<evidence type="ECO:0000256" key="2">
    <source>
        <dbReference type="SAM" id="MobiDB-lite"/>
    </source>
</evidence>
<evidence type="ECO:0000256" key="1">
    <source>
        <dbReference type="PROSITE-ProRule" id="PRU00339"/>
    </source>
</evidence>
<keyword evidence="1" id="KW-0802">TPR repeat</keyword>
<dbReference type="PROSITE" id="PS50005">
    <property type="entry name" value="TPR"/>
    <property type="match status" value="1"/>
</dbReference>
<name>A0A9D2KKY3_9BACT</name>
<protein>
    <submittedName>
        <fullName evidence="4">Tol-pal system protein YbgF</fullName>
    </submittedName>
</protein>
<organism evidence="4 5">
    <name type="scientific">Candidatus Mailhella merdigallinarum</name>
    <dbReference type="NCBI Taxonomy" id="2838658"/>
    <lineage>
        <taxon>Bacteria</taxon>
        <taxon>Pseudomonadati</taxon>
        <taxon>Thermodesulfobacteriota</taxon>
        <taxon>Desulfovibrionia</taxon>
        <taxon>Desulfovibrionales</taxon>
        <taxon>Desulfovibrionaceae</taxon>
        <taxon>Mailhella</taxon>
    </lineage>
</organism>
<keyword evidence="3" id="KW-0732">Signal</keyword>
<reference evidence="4" key="2">
    <citation type="submission" date="2021-04" db="EMBL/GenBank/DDBJ databases">
        <authorList>
            <person name="Gilroy R."/>
        </authorList>
    </citation>
    <scope>NUCLEOTIDE SEQUENCE</scope>
    <source>
        <strain evidence="4">CHK186-16707</strain>
    </source>
</reference>
<dbReference type="Pfam" id="PF13432">
    <property type="entry name" value="TPR_16"/>
    <property type="match status" value="1"/>
</dbReference>
<dbReference type="GO" id="GO:0051301">
    <property type="term" value="P:cell division"/>
    <property type="evidence" value="ECO:0007669"/>
    <property type="project" value="InterPro"/>
</dbReference>
<dbReference type="InterPro" id="IPR034706">
    <property type="entry name" value="CpoB"/>
</dbReference>
<feature type="chain" id="PRO_5039929170" evidence="3">
    <location>
        <begin position="20"/>
        <end position="294"/>
    </location>
</feature>
<feature type="region of interest" description="Disordered" evidence="2">
    <location>
        <begin position="124"/>
        <end position="167"/>
    </location>
</feature>
<dbReference type="Pfam" id="PF13174">
    <property type="entry name" value="TPR_6"/>
    <property type="match status" value="1"/>
</dbReference>
<feature type="repeat" description="TPR" evidence="1">
    <location>
        <begin position="209"/>
        <end position="242"/>
    </location>
</feature>
<dbReference type="InterPro" id="IPR014162">
    <property type="entry name" value="CpoB_C"/>
</dbReference>
<dbReference type="SMART" id="SM00028">
    <property type="entry name" value="TPR"/>
    <property type="match status" value="3"/>
</dbReference>
<dbReference type="EMBL" id="DXAN01000006">
    <property type="protein sequence ID" value="HJA08191.1"/>
    <property type="molecule type" value="Genomic_DNA"/>
</dbReference>
<dbReference type="AlphaFoldDB" id="A0A9D2KKY3"/>
<dbReference type="InterPro" id="IPR019734">
    <property type="entry name" value="TPR_rpt"/>
</dbReference>
<dbReference type="NCBIfam" id="TIGR02795">
    <property type="entry name" value="tol_pal_ybgF"/>
    <property type="match status" value="1"/>
</dbReference>
<evidence type="ECO:0000313" key="4">
    <source>
        <dbReference type="EMBL" id="HJA08191.1"/>
    </source>
</evidence>
<proteinExistence type="inferred from homology"/>
<dbReference type="SUPFAM" id="SSF48452">
    <property type="entry name" value="TPR-like"/>
    <property type="match status" value="1"/>
</dbReference>
<dbReference type="Proteomes" id="UP000824225">
    <property type="component" value="Unassembled WGS sequence"/>
</dbReference>
<feature type="signal peptide" evidence="3">
    <location>
        <begin position="1"/>
        <end position="19"/>
    </location>
</feature>
<dbReference type="HAMAP" id="MF_02066">
    <property type="entry name" value="CpoB"/>
    <property type="match status" value="1"/>
</dbReference>
<dbReference type="PROSITE" id="PS51257">
    <property type="entry name" value="PROKAR_LIPOPROTEIN"/>
    <property type="match status" value="1"/>
</dbReference>
<comment type="caution">
    <text evidence="4">The sequence shown here is derived from an EMBL/GenBank/DDBJ whole genome shotgun (WGS) entry which is preliminary data.</text>
</comment>
<gene>
    <name evidence="4" type="primary">ybgF</name>
    <name evidence="4" type="ORF">H9962_03235</name>
</gene>
<dbReference type="InterPro" id="IPR011990">
    <property type="entry name" value="TPR-like_helical_dom_sf"/>
</dbReference>
<reference evidence="4" key="1">
    <citation type="journal article" date="2021" name="PeerJ">
        <title>Extensive microbial diversity within the chicken gut microbiome revealed by metagenomics and culture.</title>
        <authorList>
            <person name="Gilroy R."/>
            <person name="Ravi A."/>
            <person name="Getino M."/>
            <person name="Pursley I."/>
            <person name="Horton D.L."/>
            <person name="Alikhan N.F."/>
            <person name="Baker D."/>
            <person name="Gharbi K."/>
            <person name="Hall N."/>
            <person name="Watson M."/>
            <person name="Adriaenssens E.M."/>
            <person name="Foster-Nyarko E."/>
            <person name="Jarju S."/>
            <person name="Secka A."/>
            <person name="Antonio M."/>
            <person name="Oren A."/>
            <person name="Chaudhuri R.R."/>
            <person name="La Ragione R."/>
            <person name="Hildebrand F."/>
            <person name="Pallen M.J."/>
        </authorList>
    </citation>
    <scope>NUCLEOTIDE SEQUENCE</scope>
    <source>
        <strain evidence="4">CHK186-16707</strain>
    </source>
</reference>
<accession>A0A9D2KKY3</accession>
<evidence type="ECO:0000313" key="5">
    <source>
        <dbReference type="Proteomes" id="UP000824225"/>
    </source>
</evidence>